<feature type="region of interest" description="Disordered" evidence="2">
    <location>
        <begin position="1373"/>
        <end position="1408"/>
    </location>
</feature>
<feature type="compositionally biased region" description="Polar residues" evidence="2">
    <location>
        <begin position="1321"/>
        <end position="1331"/>
    </location>
</feature>
<dbReference type="Pfam" id="PF13619">
    <property type="entry name" value="KTSC"/>
    <property type="match status" value="1"/>
</dbReference>
<evidence type="ECO:0000256" key="1">
    <source>
        <dbReference type="SAM" id="Coils"/>
    </source>
</evidence>
<dbReference type="Pfam" id="PF18760">
    <property type="entry name" value="ART-PolyVal"/>
    <property type="match status" value="2"/>
</dbReference>
<dbReference type="InterPro" id="IPR009097">
    <property type="entry name" value="Cyclic_Pdiesterase"/>
</dbReference>
<feature type="compositionally biased region" description="Basic and acidic residues" evidence="2">
    <location>
        <begin position="42"/>
        <end position="53"/>
    </location>
</feature>
<keyword evidence="5" id="KW-0436">Ligase</keyword>
<feature type="domain" description="KTSC" evidence="3">
    <location>
        <begin position="2859"/>
        <end position="2915"/>
    </location>
</feature>
<feature type="region of interest" description="Disordered" evidence="2">
    <location>
        <begin position="13"/>
        <end position="108"/>
    </location>
</feature>
<sequence>MSLESDLQTVLGSFPEVSSQLQLSRTAAPGQKRLWNEYEVEREEKPHDGKRPGEFAPKGKPKTPAGQNLLFDSGVKDQPVAKPVSQPSTLEKIADEQSSNKPVPVEGQKELFSLPAPVVTAWASKRFRNPEHAKAFTKWFGDSKVVDEKGQPKAVYHGTSAGGFDSFNTHGSDGLITDRLGSFFGDSPELANVRSQQSENMQTRFDESAKVSQHSIPVYLNIKNPIRVESRPALDAAVAERMYLPPDKREELKKIYYGSMGSKIDSAFDRYEADPKSRKALNAAMLRGEHTRIDQQVRDALKDFDGVVIENDQGHGKAYVAFEPHQIKSAIGNQGTYDEGDNRITFSRQLDEIAPIEFSVAAPPRKRRVIDDKRTREDVDEDEKIFGKKKRIPTDGDKPETGWTKVGGSTVHVDDDGVIDKGCPGLKGEAVEDLIDESDESRERREARQAYARAAGITGDQITAQQAKAMGSESHVEGMKQAKAVAEADPRPTVGTSDVLRGVDDQTGEPAGNGHELLQSNNREHPESNEQFEGTGMPSPMKFAPDEDEGTRPQWMGPKLSEMVPIPPPPKFLRDRQPIDHDEAATYKPKIAQLEADIEHWRDARDAMKKGNDISQFNLAPEQKSLAFADAKIKELKRPIDQLKRKLSDYTMRSTPNQNPKTQTWTSMDSSAQGAEAKFGIPIHHITAAMPDAYLFRLAQSIEHEALKKAARDKTKLDAGDISRIGNQYKDWSTVPRFDEASREFAGENPNAGFDPYAHDTPERVWNLIHEGATVLPPKDSPEIAELAAQMISGDYNRTSPEFASDDDEKPVDDWGQEEHGDTSFDPNSFSRWILNAGPVEFARVKPARNQSSFNWDEDAHPREASVHDGKKPGEFAPSQGIASPQQSVDHETDYKQNGTRSKAFKSWFGDWEHDPANASKVVDSEGEPQETASIPGEGSKVMKDGKPVSVYHGTAKGGFQAFDKSKVAKHNLFGPGFYFTEDLQVAKSYTTKGAEDQVRLSRDLNSKDVEKLKSWCSEHSRKGDVETATLRIINWSVEGGLKYGGLKKVAEVLVGDVGTGLHADTVESARIALGLSVQGPEEADVKSVFLNIRNPMPLDESIGDHPELLRSMKQTAMKWMDDGKWNPISGDGFGGPPIRTRQNVEDAKLKLNGFFDRYENGAYSTEDLLRSVTNYIHADSSYRFSTEHWPEFLQDAGFDGITHIGGDRMGGGHHHRVWIAFEPNQIKSVNNRGTFNPEDDRLEFSRSDELDTIAERMGVDADSLRAAIAAMPGPKEDSLIWVRKLMRDPSRGVLRDRNGHVIGFLTRNGQKIQLRDSRGRQSGTVTGSSFRDSKGHVTGTLQEFSKQLQDIEPVEFARIKPAPGQMSLFDEGKVNRETTQHEGKRPGEFAPKTEPAATPAPAQKPRKIGKREFKAAPSTTVDFPQTNTYGAIPGVKMKHIDGTTFFTNPKDDTHVLAKVPTHHVERFMDEISGRLTHPANSGHPTLDRVLSGHGTHIGKGHESTAFDAGNGMVVKAAVLTPFHIGQHGVREPAVANKIIDDSVAVTKHLRAAGVPGILPQYGIQHDGRSFAVQKKVDTTSPLQAHHFEQLEKTIQGIHDAGYAVKDQIQAGLDHNGNAAIYDIGSAEKLSGGRYDDEDKSSDFGQLKNLAMKHGIDYRRGDETDATADYRKVMYPLRDSDTPMSPKDARRAMLRLHNAERKLIKSRGSNIRHESDHAKVMQKLEEWANQPNAENLDGGRLDAEDKSSDFGRLDYRSGDKADALDDYEKVMYPLKEANTPMSSMDAKLAMRRLHHAERKLIASSHGGNHWHADDHAEVMQKLKGWSEAQTFSRPAPGQGSFNWDADEHPRDDAGRFKDKLHHQIKEYLSDGSHRHLRDIHDHTGHKEYDTLDPLANKANAALKELRDSGQINGTSPSIGEPHFHMTEEQIAKHKNPETVNEKEPEAFNRNVGPAGLTVDEAIAKASSGKSADKRLTNSEACAATYAYTGTTSSDWNAVEIKGMIEVDRGSGDAVSLPEFVMPSGYSTVPLVWEGSAGNECCGLCGHNIKTVYHIQNDSKKWTMPVGSECVTKFGEGDSGERLAKKSVWAINRDLLAQAWTSRDKLAKAYGSENSKLPLNGHTIVSQYEVRDSIIRDMGYKFKDKIKPEDMATAEKKAAEIFKTWVSLNKILFNSSGAPVSPEKRSTQQENWHGSGYNSRKSVDTRHYERATDAVISSWVKRHGDTLREAMEKVDEFVPQQKPEEFSRLMDIGPVEFGRKPAPGQKGFDFDAPATAPIADKAAENEPTKQSSLFADIPAEHLDEAKKLSEMHGGREVKKTKTGWQVRAPKDGKVSEVTGVFFKGGQFMPIHGLTEEKEPQPKRQKPALPFTPPKQNEDGRQREPRSPMSPEQIEELRKQREDDKAWGDIQRTPLGRLLELGDKPKYKQGTIPITNLWREYAERVGPTAMAEMKDQFEKEVHTKIDKEWQDAIDEQSGLTDDQIMRRHGLSSVRRFTPDDAEWDKNQLKESAHSSATEWKPRTGKAIEKSVPGTHYVRELIGHILSTDNGLKIGEMKRIGEILASHESDSRSQMADPAEAKRAGYYPNKFPGTTASGKKVKAGDGWVKKNQQTGKYETYTDDEVKSAVQQFSRDLEICLQEFARHEFSSTQFNISDAGYSRSQGSPLDALVKLAKSIPTEELHEGERSTRDDMHITVKYGLHTSNSDEVAKIVRGFGPVTVKLGKTSIFPANEKKSYDVVKVAVTGDDIHRLNKLISDSTECTDTWPDFKPHLTIAYVMPGFGRKYSGLDTFEGMELTFDTLQFSNKEREKTEIPLVDKTEQFSRLDWIENKMEFEFARRRPDGNQNSFGWSDEEQETPVQSSNVHSFAWEGPPATGNLLVRFKNKQGGSGALYRYHGTPHALYDGMAKASSKGQFVWNSLRIRGSVSGHQFPYSLIHTGDTKYVPRQAGLRRGYTGEHFMKRTLNGVESQLAPAPVKKGPARRIPGYDPNKLKFPGEATQPQQQQTTVQSQTSTGPNPPPANPPKPTSPTQPQTPAAQNPNPQTPQMPPNKTKGLIDRVLDFFKKKRKKPDDPKQFSREEWADVMMVLSSW</sequence>
<keyword evidence="1" id="KW-0175">Coiled coil</keyword>
<feature type="region of interest" description="Disordered" evidence="2">
    <location>
        <begin position="2969"/>
        <end position="3055"/>
    </location>
</feature>
<feature type="compositionally biased region" description="Basic and acidic residues" evidence="2">
    <location>
        <begin position="858"/>
        <end position="874"/>
    </location>
</feature>
<feature type="compositionally biased region" description="Basic and acidic residues" evidence="2">
    <location>
        <begin position="2393"/>
        <end position="2405"/>
    </location>
</feature>
<feature type="compositionally biased region" description="Pro residues" evidence="2">
    <location>
        <begin position="3015"/>
        <end position="3028"/>
    </location>
</feature>
<dbReference type="Gene3D" id="3.90.1140.10">
    <property type="entry name" value="Cyclic phosphodiesterase"/>
    <property type="match status" value="1"/>
</dbReference>
<dbReference type="EMBL" id="LR797178">
    <property type="protein sequence ID" value="CAB4191114.1"/>
    <property type="molecule type" value="Genomic_DNA"/>
</dbReference>
<protein>
    <submittedName>
        <fullName evidence="5">2'-5' RNA ligase superfamily</fullName>
    </submittedName>
</protein>
<feature type="domain" description="ART-PolyVal-like" evidence="4">
    <location>
        <begin position="147"/>
        <end position="336"/>
    </location>
</feature>
<feature type="domain" description="ART-PolyVal-like" evidence="4">
    <location>
        <begin position="944"/>
        <end position="994"/>
    </location>
</feature>
<feature type="region of interest" description="Disordered" evidence="2">
    <location>
        <begin position="484"/>
        <end position="552"/>
    </location>
</feature>
<evidence type="ECO:0000313" key="5">
    <source>
        <dbReference type="EMBL" id="CAB4191114.1"/>
    </source>
</evidence>
<evidence type="ECO:0000259" key="4">
    <source>
        <dbReference type="Pfam" id="PF18760"/>
    </source>
</evidence>
<name>A0A6J5RHA8_9CAUD</name>
<feature type="region of interest" description="Disordered" evidence="2">
    <location>
        <begin position="2176"/>
        <end position="2203"/>
    </location>
</feature>
<dbReference type="GO" id="GO:0016874">
    <property type="term" value="F:ligase activity"/>
    <property type="evidence" value="ECO:0007669"/>
    <property type="project" value="UniProtKB-KW"/>
</dbReference>
<feature type="region of interest" description="Disordered" evidence="2">
    <location>
        <begin position="2353"/>
        <end position="2407"/>
    </location>
</feature>
<feature type="compositionally biased region" description="Low complexity" evidence="2">
    <location>
        <begin position="3029"/>
        <end position="3040"/>
    </location>
</feature>
<feature type="region of interest" description="Disordered" evidence="2">
    <location>
        <begin position="917"/>
        <end position="945"/>
    </location>
</feature>
<feature type="compositionally biased region" description="Polar residues" evidence="2">
    <location>
        <begin position="2187"/>
        <end position="2199"/>
    </location>
</feature>
<feature type="compositionally biased region" description="Basic and acidic residues" evidence="2">
    <location>
        <begin position="1373"/>
        <end position="1388"/>
    </location>
</feature>
<accession>A0A6J5RHA8</accession>
<evidence type="ECO:0000256" key="2">
    <source>
        <dbReference type="SAM" id="MobiDB-lite"/>
    </source>
</evidence>
<feature type="region of interest" description="Disordered" evidence="2">
    <location>
        <begin position="853"/>
        <end position="897"/>
    </location>
</feature>
<feature type="compositionally biased region" description="Basic and acidic residues" evidence="2">
    <location>
        <begin position="2374"/>
        <end position="2384"/>
    </location>
</feature>
<organism evidence="5">
    <name type="scientific">uncultured Caudovirales phage</name>
    <dbReference type="NCBI Taxonomy" id="2100421"/>
    <lineage>
        <taxon>Viruses</taxon>
        <taxon>Duplodnaviria</taxon>
        <taxon>Heunggongvirae</taxon>
        <taxon>Uroviricota</taxon>
        <taxon>Caudoviricetes</taxon>
        <taxon>Peduoviridae</taxon>
        <taxon>Maltschvirus</taxon>
        <taxon>Maltschvirus maltsch</taxon>
    </lineage>
</organism>
<feature type="compositionally biased region" description="Low complexity" evidence="2">
    <location>
        <begin position="1391"/>
        <end position="1404"/>
    </location>
</feature>
<evidence type="ECO:0000259" key="3">
    <source>
        <dbReference type="Pfam" id="PF13619"/>
    </source>
</evidence>
<feature type="coiled-coil region" evidence="1">
    <location>
        <begin position="591"/>
        <end position="653"/>
    </location>
</feature>
<dbReference type="InterPro" id="IPR049522">
    <property type="entry name" value="ART-PolyVal_dom"/>
</dbReference>
<dbReference type="SUPFAM" id="SSF55144">
    <property type="entry name" value="LigT-like"/>
    <property type="match status" value="1"/>
</dbReference>
<reference evidence="5" key="1">
    <citation type="submission" date="2020-05" db="EMBL/GenBank/DDBJ databases">
        <authorList>
            <person name="Chiriac C."/>
            <person name="Salcher M."/>
            <person name="Ghai R."/>
            <person name="Kavagutti S V."/>
        </authorList>
    </citation>
    <scope>NUCLEOTIDE SEQUENCE</scope>
</reference>
<proteinExistence type="predicted"/>
<feature type="compositionally biased region" description="Polar residues" evidence="2">
    <location>
        <begin position="13"/>
        <end position="25"/>
    </location>
</feature>
<dbReference type="InterPro" id="IPR025309">
    <property type="entry name" value="KTSC_dom"/>
</dbReference>
<feature type="region of interest" description="Disordered" evidence="2">
    <location>
        <begin position="1316"/>
        <end position="1337"/>
    </location>
</feature>
<feature type="compositionally biased region" description="Low complexity" evidence="2">
    <location>
        <begin position="2998"/>
        <end position="3013"/>
    </location>
</feature>
<gene>
    <name evidence="5" type="ORF">UFOVP1229_6</name>
</gene>
<feature type="region of interest" description="Disordered" evidence="2">
    <location>
        <begin position="797"/>
        <end position="827"/>
    </location>
</feature>